<dbReference type="Pfam" id="PF00673">
    <property type="entry name" value="Ribosomal_L5_C"/>
    <property type="match status" value="1"/>
</dbReference>
<keyword evidence="3" id="KW-0687">Ribonucleoprotein</keyword>
<evidence type="ECO:0000259" key="5">
    <source>
        <dbReference type="Pfam" id="PF00673"/>
    </source>
</evidence>
<dbReference type="Pfam" id="PF00281">
    <property type="entry name" value="Ribosomal_L5"/>
    <property type="match status" value="1"/>
</dbReference>
<dbReference type="GO" id="GO:0006412">
    <property type="term" value="P:translation"/>
    <property type="evidence" value="ECO:0007669"/>
    <property type="project" value="InterPro"/>
</dbReference>
<proteinExistence type="inferred from homology"/>
<evidence type="ECO:0000256" key="1">
    <source>
        <dbReference type="ARBA" id="ARBA00008553"/>
    </source>
</evidence>
<organism evidence="6">
    <name type="scientific">Ostreobium quekettii</name>
    <dbReference type="NCBI Taxonomy" id="121088"/>
    <lineage>
        <taxon>Eukaryota</taxon>
        <taxon>Viridiplantae</taxon>
        <taxon>Chlorophyta</taxon>
        <taxon>core chlorophytes</taxon>
        <taxon>Ulvophyceae</taxon>
        <taxon>TCBD clade</taxon>
        <taxon>Bryopsidales</taxon>
        <taxon>Ostreobineae</taxon>
        <taxon>Ostreobiaceae</taxon>
        <taxon>Ostreobium</taxon>
    </lineage>
</organism>
<dbReference type="GO" id="GO:1990904">
    <property type="term" value="C:ribonucleoprotein complex"/>
    <property type="evidence" value="ECO:0007669"/>
    <property type="project" value="UniProtKB-KW"/>
</dbReference>
<dbReference type="GeneID" id="42903384"/>
<evidence type="ECO:0000256" key="3">
    <source>
        <dbReference type="ARBA" id="ARBA00023274"/>
    </source>
</evidence>
<dbReference type="InterPro" id="IPR031309">
    <property type="entry name" value="Ribosomal_uL5_C"/>
</dbReference>
<reference evidence="6" key="1">
    <citation type="journal article" date="2019" name="PeerJ">
        <title>The inflated mitochondrial genomes of siphonous green algae reflect processes driving expansion of noncoding DNA and proliferation of introns.</title>
        <authorList>
            <person name="Repetti S.I."/>
            <person name="Jackson C.J."/>
            <person name="Judd L.M."/>
            <person name="Wick R.R."/>
            <person name="Holt K.E."/>
            <person name="Verbruggen H."/>
        </authorList>
    </citation>
    <scope>NUCLEOTIDE SEQUENCE</scope>
    <source>
        <strain evidence="6">SAG6.99</strain>
    </source>
</reference>
<evidence type="ECO:0000256" key="2">
    <source>
        <dbReference type="ARBA" id="ARBA00022980"/>
    </source>
</evidence>
<dbReference type="InterPro" id="IPR022803">
    <property type="entry name" value="Ribosomal_uL5_dom_sf"/>
</dbReference>
<feature type="domain" description="Large ribosomal subunit protein uL5 N-terminal" evidence="4">
    <location>
        <begin position="96"/>
        <end position="146"/>
    </location>
</feature>
<dbReference type="EMBL" id="MN514984">
    <property type="protein sequence ID" value="QGQ61996.1"/>
    <property type="molecule type" value="Genomic_DNA"/>
</dbReference>
<accession>A0A650BXC3</accession>
<dbReference type="RefSeq" id="YP_009720784.1">
    <property type="nucleotide sequence ID" value="NC_045361.1"/>
</dbReference>
<name>A0A650BXC3_9CHLO</name>
<feature type="domain" description="Large ribosomal subunit protein uL5 C-terminal" evidence="5">
    <location>
        <begin position="151"/>
        <end position="231"/>
    </location>
</feature>
<keyword evidence="6" id="KW-0496">Mitochondrion</keyword>
<dbReference type="GO" id="GO:0003735">
    <property type="term" value="F:structural constituent of ribosome"/>
    <property type="evidence" value="ECO:0007669"/>
    <property type="project" value="InterPro"/>
</dbReference>
<dbReference type="InterPro" id="IPR031310">
    <property type="entry name" value="Ribosomal_uL5_N"/>
</dbReference>
<dbReference type="PANTHER" id="PTHR11994">
    <property type="entry name" value="60S RIBOSOMAL PROTEIN L11-RELATED"/>
    <property type="match status" value="1"/>
</dbReference>
<protein>
    <submittedName>
        <fullName evidence="6">Ribosomal protein L5</fullName>
    </submittedName>
</protein>
<dbReference type="AlphaFoldDB" id="A0A650BXC3"/>
<evidence type="ECO:0000259" key="4">
    <source>
        <dbReference type="Pfam" id="PF00281"/>
    </source>
</evidence>
<sequence>MLQSDPHLVRDLRFPSPTRPAVRWRSPDHYRSSLALQATTQRTLRNLVKGRLYFWCTIGRSGVLRNRCRGVVLYNSKIYKQKIDHMMSAQRTLNTKIAKLVLNTTSKLVIRDKKLLIPPLAALELISGQKPKRTYSKKSIANFQLRQKQCIGCKVTLRGKKMYNFLEKCRTTVLPSLRDFPGFKLRVRNCQARRNLHFGIDNLLIFPELVNHFEFFDHIQGMNISIVTSSHMEY</sequence>
<gene>
    <name evidence="6" type="primary">rpl5</name>
</gene>
<evidence type="ECO:0000313" key="6">
    <source>
        <dbReference type="EMBL" id="QGQ61996.1"/>
    </source>
</evidence>
<dbReference type="Gene3D" id="3.30.1440.10">
    <property type="match status" value="1"/>
</dbReference>
<comment type="similarity">
    <text evidence="1">Belongs to the universal ribosomal protein uL5 family.</text>
</comment>
<keyword evidence="2 6" id="KW-0689">Ribosomal protein</keyword>
<dbReference type="GO" id="GO:0005840">
    <property type="term" value="C:ribosome"/>
    <property type="evidence" value="ECO:0007669"/>
    <property type="project" value="UniProtKB-KW"/>
</dbReference>
<dbReference type="SUPFAM" id="SSF55282">
    <property type="entry name" value="RL5-like"/>
    <property type="match status" value="1"/>
</dbReference>
<dbReference type="InterPro" id="IPR002132">
    <property type="entry name" value="Ribosomal_uL5"/>
</dbReference>
<geneLocation type="mitochondrion" evidence="6"/>